<dbReference type="SUPFAM" id="SSF56317">
    <property type="entry name" value="Carbon-nitrogen hydrolase"/>
    <property type="match status" value="1"/>
</dbReference>
<dbReference type="EMBL" id="JBHTBW010000033">
    <property type="protein sequence ID" value="MFC7441733.1"/>
    <property type="molecule type" value="Genomic_DNA"/>
</dbReference>
<dbReference type="PROSITE" id="PS01227">
    <property type="entry name" value="UPF0012"/>
    <property type="match status" value="1"/>
</dbReference>
<accession>A0ABW2RL23</accession>
<proteinExistence type="inferred from homology"/>
<evidence type="ECO:0000256" key="1">
    <source>
        <dbReference type="ARBA" id="ARBA00010613"/>
    </source>
</evidence>
<sequence length="294" mass="33370">MLTLRIGIVQYELAPLQTEADFWDGIRQDVEQAKADQVRLLIYPEYLTAHLLALSSPLAHDQAAPYIDGFTERYIRFFSDLSRDSGIIILAGTHIHREGNGYVNEAYLFFPDGRIETQQKLHLTPEERNCWHLTPGNHLNVIDTEFGRMAILICYDIEFPELSRIVAQQDVVLILNPTYTDQAAGYYRVRYCAQARAIENQRFVALSGMVGMLPYIPQIDAGYAESGCFSPCDYPFPPNGILNIAPDAQKTVVIADLNLSELKRNWAQGQVSPYKDRKPELYQQLAKQVPNSSR</sequence>
<name>A0ABW2RL23_9BACL</name>
<dbReference type="InterPro" id="IPR001110">
    <property type="entry name" value="UPF0012_CS"/>
</dbReference>
<dbReference type="InterPro" id="IPR003010">
    <property type="entry name" value="C-N_Hydrolase"/>
</dbReference>
<evidence type="ECO:0000313" key="3">
    <source>
        <dbReference type="EMBL" id="MFC7441733.1"/>
    </source>
</evidence>
<organism evidence="3 4">
    <name type="scientific">Laceyella putida</name>
    <dbReference type="NCBI Taxonomy" id="110101"/>
    <lineage>
        <taxon>Bacteria</taxon>
        <taxon>Bacillati</taxon>
        <taxon>Bacillota</taxon>
        <taxon>Bacilli</taxon>
        <taxon>Bacillales</taxon>
        <taxon>Thermoactinomycetaceae</taxon>
        <taxon>Laceyella</taxon>
    </lineage>
</organism>
<comment type="caution">
    <text evidence="3">The sequence shown here is derived from an EMBL/GenBank/DDBJ whole genome shotgun (WGS) entry which is preliminary data.</text>
</comment>
<dbReference type="Gene3D" id="3.60.110.10">
    <property type="entry name" value="Carbon-nitrogen hydrolase"/>
    <property type="match status" value="1"/>
</dbReference>
<evidence type="ECO:0000313" key="4">
    <source>
        <dbReference type="Proteomes" id="UP001596500"/>
    </source>
</evidence>
<protein>
    <submittedName>
        <fullName evidence="3">Carbon-nitrogen hydrolase family protein</fullName>
    </submittedName>
</protein>
<comment type="similarity">
    <text evidence="1">Belongs to the carbon-nitrogen hydrolase superfamily. NIT1/NIT2 family.</text>
</comment>
<keyword evidence="3" id="KW-0378">Hydrolase</keyword>
<dbReference type="PROSITE" id="PS50263">
    <property type="entry name" value="CN_HYDROLASE"/>
    <property type="match status" value="1"/>
</dbReference>
<keyword evidence="4" id="KW-1185">Reference proteome</keyword>
<dbReference type="RefSeq" id="WP_379865144.1">
    <property type="nucleotide sequence ID" value="NZ_JBHTBW010000033.1"/>
</dbReference>
<dbReference type="GO" id="GO:0016787">
    <property type="term" value="F:hydrolase activity"/>
    <property type="evidence" value="ECO:0007669"/>
    <property type="project" value="UniProtKB-KW"/>
</dbReference>
<dbReference type="CDD" id="cd07574">
    <property type="entry name" value="nitrilase_Rim1_like"/>
    <property type="match status" value="1"/>
</dbReference>
<dbReference type="PANTHER" id="PTHR23088:SF50">
    <property type="entry name" value="HYDROLASE YHCX"/>
    <property type="match status" value="1"/>
</dbReference>
<dbReference type="PANTHER" id="PTHR23088">
    <property type="entry name" value="NITRILASE-RELATED"/>
    <property type="match status" value="1"/>
</dbReference>
<dbReference type="Proteomes" id="UP001596500">
    <property type="component" value="Unassembled WGS sequence"/>
</dbReference>
<feature type="domain" description="CN hydrolase" evidence="2">
    <location>
        <begin position="4"/>
        <end position="259"/>
    </location>
</feature>
<reference evidence="4" key="1">
    <citation type="journal article" date="2019" name="Int. J. Syst. Evol. Microbiol.">
        <title>The Global Catalogue of Microorganisms (GCM) 10K type strain sequencing project: providing services to taxonomists for standard genome sequencing and annotation.</title>
        <authorList>
            <consortium name="The Broad Institute Genomics Platform"/>
            <consortium name="The Broad Institute Genome Sequencing Center for Infectious Disease"/>
            <person name="Wu L."/>
            <person name="Ma J."/>
        </authorList>
    </citation>
    <scope>NUCLEOTIDE SEQUENCE [LARGE SCALE GENOMIC DNA]</scope>
    <source>
        <strain evidence="4">CGMCC 1.12942</strain>
    </source>
</reference>
<dbReference type="InterPro" id="IPR036526">
    <property type="entry name" value="C-N_Hydrolase_sf"/>
</dbReference>
<evidence type="ECO:0000259" key="2">
    <source>
        <dbReference type="PROSITE" id="PS50263"/>
    </source>
</evidence>
<gene>
    <name evidence="3" type="ORF">ACFQNG_11480</name>
</gene>
<dbReference type="Pfam" id="PF00795">
    <property type="entry name" value="CN_hydrolase"/>
    <property type="match status" value="1"/>
</dbReference>